<dbReference type="EMBL" id="ABJB010797108">
    <property type="status" value="NOT_ANNOTATED_CDS"/>
    <property type="molecule type" value="Genomic_DNA"/>
</dbReference>
<evidence type="ECO:0000256" key="13">
    <source>
        <dbReference type="ARBA" id="ARBA00032628"/>
    </source>
</evidence>
<dbReference type="InParanoid" id="B7P9V0"/>
<dbReference type="Proteomes" id="UP000001555">
    <property type="component" value="Unassembled WGS sequence"/>
</dbReference>
<evidence type="ECO:0000256" key="12">
    <source>
        <dbReference type="ARBA" id="ARBA00023128"/>
    </source>
</evidence>
<keyword evidence="19" id="KW-1267">Proteomics identification</keyword>
<keyword evidence="18" id="KW-1185">Reference proteome</keyword>
<dbReference type="SUPFAM" id="SSF52540">
    <property type="entry name" value="P-loop containing nucleoside triphosphate hydrolases"/>
    <property type="match status" value="1"/>
</dbReference>
<comment type="similarity">
    <text evidence="4">Belongs to the complex I NDUFA10 subunit family.</text>
</comment>
<dbReference type="InterPro" id="IPR050566">
    <property type="entry name" value="Deoxyribonucleoside_kinase"/>
</dbReference>
<keyword evidence="12" id="KW-0496">Mitochondrion</keyword>
<dbReference type="Gene3D" id="3.40.50.300">
    <property type="entry name" value="P-loop containing nucleotide triphosphate hydrolases"/>
    <property type="match status" value="1"/>
</dbReference>
<reference evidence="16 18" key="1">
    <citation type="submission" date="2008-03" db="EMBL/GenBank/DDBJ databases">
        <title>Annotation of Ixodes scapularis.</title>
        <authorList>
            <consortium name="Ixodes scapularis Genome Project Consortium"/>
            <person name="Caler E."/>
            <person name="Hannick L.I."/>
            <person name="Bidwell S."/>
            <person name="Joardar V."/>
            <person name="Thiagarajan M."/>
            <person name="Amedeo P."/>
            <person name="Galinsky K.J."/>
            <person name="Schobel S."/>
            <person name="Inman J."/>
            <person name="Hostetler J."/>
            <person name="Miller J."/>
            <person name="Hammond M."/>
            <person name="Megy K."/>
            <person name="Lawson D."/>
            <person name="Kodira C."/>
            <person name="Sutton G."/>
            <person name="Meyer J."/>
            <person name="Hill C.A."/>
            <person name="Birren B."/>
            <person name="Nene V."/>
            <person name="Collins F."/>
            <person name="Alarcon-Chaidez F."/>
            <person name="Wikel S."/>
            <person name="Strausberg R."/>
        </authorList>
    </citation>
    <scope>NUCLEOTIDE SEQUENCE [LARGE SCALE GENOMIC DNA]</scope>
    <source>
        <strain evidence="18">Wikel</strain>
        <strain evidence="16">Wikel colony</strain>
    </source>
</reference>
<dbReference type="GO" id="GO:0016491">
    <property type="term" value="F:oxidoreductase activity"/>
    <property type="evidence" value="ECO:0007669"/>
    <property type="project" value="UniProtKB-KW"/>
</dbReference>
<dbReference type="KEGG" id="isc:8051296"/>
<comment type="subcellular location">
    <subcellularLocation>
        <location evidence="3">Mitochondrion matrix</location>
    </subcellularLocation>
</comment>
<dbReference type="STRING" id="6945.B7P9V0"/>
<dbReference type="FunCoup" id="B7P9V0">
    <property type="interactions" value="870"/>
</dbReference>
<keyword evidence="11" id="KW-0249">Electron transport</keyword>
<dbReference type="FunFam" id="3.40.50.300:FF:001768">
    <property type="entry name" value="NADH dehydrogenase [ubiquinone] 1 alpha subcomplex subunit 10, mitochondrial"/>
    <property type="match status" value="1"/>
</dbReference>
<dbReference type="VEuPathDB" id="VectorBase:ISCI003148"/>
<evidence type="ECO:0000256" key="8">
    <source>
        <dbReference type="ARBA" id="ARBA00022660"/>
    </source>
</evidence>
<dbReference type="EMBL" id="ABJB010024466">
    <property type="status" value="NOT_ANNOTATED_CDS"/>
    <property type="molecule type" value="Genomic_DNA"/>
</dbReference>
<dbReference type="VEuPathDB" id="VectorBase:ISCW003148"/>
<evidence type="ECO:0000313" key="18">
    <source>
        <dbReference type="Proteomes" id="UP000001555"/>
    </source>
</evidence>
<evidence type="ECO:0000259" key="15">
    <source>
        <dbReference type="Pfam" id="PF01712"/>
    </source>
</evidence>
<evidence type="ECO:0000256" key="2">
    <source>
        <dbReference type="ARBA" id="ARBA00003195"/>
    </source>
</evidence>
<dbReference type="Pfam" id="PF01712">
    <property type="entry name" value="dNK"/>
    <property type="match status" value="1"/>
</dbReference>
<accession>B7P9V0</accession>
<dbReference type="HOGENOM" id="CLU_050591_1_0_1"/>
<dbReference type="EMBL" id="ABJB010803839">
    <property type="status" value="NOT_ANNOTATED_CDS"/>
    <property type="molecule type" value="Genomic_DNA"/>
</dbReference>
<organism>
    <name type="scientific">Ixodes scapularis</name>
    <name type="common">Black-legged tick</name>
    <name type="synonym">Deer tick</name>
    <dbReference type="NCBI Taxonomy" id="6945"/>
    <lineage>
        <taxon>Eukaryota</taxon>
        <taxon>Metazoa</taxon>
        <taxon>Ecdysozoa</taxon>
        <taxon>Arthropoda</taxon>
        <taxon>Chelicerata</taxon>
        <taxon>Arachnida</taxon>
        <taxon>Acari</taxon>
        <taxon>Parasitiformes</taxon>
        <taxon>Ixodida</taxon>
        <taxon>Ixodoidea</taxon>
        <taxon>Ixodidae</taxon>
        <taxon>Ixodinae</taxon>
        <taxon>Ixodes</taxon>
    </lineage>
</organism>
<dbReference type="EMBL" id="DS667471">
    <property type="protein sequence ID" value="EEC03372.1"/>
    <property type="molecule type" value="Genomic_DNA"/>
</dbReference>
<evidence type="ECO:0000256" key="7">
    <source>
        <dbReference type="ARBA" id="ARBA00022630"/>
    </source>
</evidence>
<dbReference type="PANTHER" id="PTHR10513:SF15">
    <property type="entry name" value="NADH DEHYDROGENASE [UBIQUINONE] 1 ALPHA SUBCOMPLEX SUBUNIT 10, MITOCHONDRIAL"/>
    <property type="match status" value="1"/>
</dbReference>
<evidence type="ECO:0007829" key="19">
    <source>
        <dbReference type="PeptideAtlas" id="B7P9V0"/>
    </source>
</evidence>
<comment type="function">
    <text evidence="2">Accessory subunit of the mitochondrial membrane respiratory chain NADH dehydrogenase (Complex I), that is believed not to be involved in catalysis. Complex I functions in the transfer of electrons from NADH to the respiratory chain. The immediate electron acceptor for the enzyme is believed to be ubiquinone.</text>
</comment>
<dbReference type="InterPro" id="IPR027417">
    <property type="entry name" value="P-loop_NTPase"/>
</dbReference>
<keyword evidence="8" id="KW-0679">Respiratory chain</keyword>
<dbReference type="GO" id="GO:0045271">
    <property type="term" value="C:respiratory chain complex I"/>
    <property type="evidence" value="ECO:0000318"/>
    <property type="project" value="GO_Central"/>
</dbReference>
<dbReference type="GO" id="GO:0006120">
    <property type="term" value="P:mitochondrial electron transport, NADH to ubiquinone"/>
    <property type="evidence" value="ECO:0000318"/>
    <property type="project" value="GO_Central"/>
</dbReference>
<dbReference type="OMA" id="DPHNKKM"/>
<evidence type="ECO:0000256" key="14">
    <source>
        <dbReference type="ARBA" id="ARBA00032828"/>
    </source>
</evidence>
<dbReference type="GO" id="GO:0005759">
    <property type="term" value="C:mitochondrial matrix"/>
    <property type="evidence" value="ECO:0007669"/>
    <property type="project" value="UniProtKB-SubCell"/>
</dbReference>
<evidence type="ECO:0000256" key="11">
    <source>
        <dbReference type="ARBA" id="ARBA00022982"/>
    </source>
</evidence>
<dbReference type="PaxDb" id="6945-B7P9V0"/>
<protein>
    <recommendedName>
        <fullName evidence="5">NADH dehydrogenase [ubiquinone] 1 alpha subcomplex subunit 10, mitochondrial</fullName>
    </recommendedName>
    <alternativeName>
        <fullName evidence="14">Complex I-42kD</fullName>
    </alternativeName>
    <alternativeName>
        <fullName evidence="13">NADH-ubiquinone oxidoreductase 42 kDa subunit</fullName>
    </alternativeName>
</protein>
<keyword evidence="6" id="KW-0813">Transport</keyword>
<dbReference type="EMBL" id="ABJB010873507">
    <property type="status" value="NOT_ANNOTATED_CDS"/>
    <property type="molecule type" value="Genomic_DNA"/>
</dbReference>
<sequence length="478" mass="55590">MTCCAFRTVYSGGKQPCRTLPLTSVSFDSISWIFWLEVKTVKINRRVPRFIGAIAPRARRSERPDSPVVMLSIVRLSVCAHALPKASAGRLLPLARCTIQLQQSAGIKNRHIREPVEKPKPFPYATKRFFWYHDLIDKVESRFDENTKVIVLEGNIGVGKTALAKSLADELGMKYFGEPSFDQLYVDEYGFDLRSIDHLAPEACRTCDIKKFYEDPHNVNVASMQMIMFQLRFERYLDALVHLLNTGEGVVLERSPFSDFVFAETMHKFGYISKLALKAYNLMKEAGLPELLRPHLVIYLDAPSNVLLQRIKERNIPYEVQSKVLTKEYLDEIDRLYKQSYLRSIRDNSELLLYDWTTIGEFELVVDDIERINFEALMDDPYGPMLKDWKKREDDWSQYRYDLTANKHTVMCTCLVPYFDAPELLVSGEDQETYHLLLKKFKRQVYAKGYNKHLGDKLPLFKTSLNYWDSLKLSFKDF</sequence>
<gene>
    <name evidence="17" type="primary">8051296</name>
    <name evidence="16" type="ORF">IscW_ISCW003148</name>
</gene>
<dbReference type="AlphaFoldDB" id="B7P9V0"/>
<evidence type="ECO:0000256" key="9">
    <source>
        <dbReference type="ARBA" id="ARBA00022827"/>
    </source>
</evidence>
<keyword evidence="9" id="KW-0274">FAD</keyword>
<dbReference type="GO" id="GO:0005737">
    <property type="term" value="C:cytoplasm"/>
    <property type="evidence" value="ECO:0000318"/>
    <property type="project" value="GO_Central"/>
</dbReference>
<evidence type="ECO:0000256" key="6">
    <source>
        <dbReference type="ARBA" id="ARBA00022448"/>
    </source>
</evidence>
<reference evidence="17" key="2">
    <citation type="submission" date="2020-05" db="UniProtKB">
        <authorList>
            <consortium name="EnsemblMetazoa"/>
        </authorList>
    </citation>
    <scope>IDENTIFICATION</scope>
    <source>
        <strain evidence="17">wikel</strain>
    </source>
</reference>
<keyword evidence="10" id="KW-0809">Transit peptide</keyword>
<dbReference type="CDD" id="cd02030">
    <property type="entry name" value="NDUO42"/>
    <property type="match status" value="1"/>
</dbReference>
<dbReference type="InterPro" id="IPR015828">
    <property type="entry name" value="NDUFA10"/>
</dbReference>
<dbReference type="VEuPathDB" id="VectorBase:ISCP_012466"/>
<evidence type="ECO:0000313" key="17">
    <source>
        <dbReference type="EnsemblMetazoa" id="ISCW003148-PA"/>
    </source>
</evidence>
<dbReference type="EnsemblMetazoa" id="ISCW003148-RA">
    <property type="protein sequence ID" value="ISCW003148-PA"/>
    <property type="gene ID" value="ISCW003148"/>
</dbReference>
<evidence type="ECO:0000256" key="4">
    <source>
        <dbReference type="ARBA" id="ARBA00008606"/>
    </source>
</evidence>
<dbReference type="PANTHER" id="PTHR10513">
    <property type="entry name" value="DEOXYNUCLEOSIDE KINASE"/>
    <property type="match status" value="1"/>
</dbReference>
<dbReference type="PIRSF" id="PIRSF000543">
    <property type="entry name" value="NADH_UQ_42KD"/>
    <property type="match status" value="1"/>
</dbReference>
<proteinExistence type="evidence at protein level"/>
<evidence type="ECO:0000256" key="5">
    <source>
        <dbReference type="ARBA" id="ARBA00017279"/>
    </source>
</evidence>
<evidence type="ECO:0000256" key="3">
    <source>
        <dbReference type="ARBA" id="ARBA00004305"/>
    </source>
</evidence>
<name>B7P9V0_IXOSC</name>
<keyword evidence="16" id="KW-0830">Ubiquinone</keyword>
<dbReference type="EMBL" id="ABJB010507874">
    <property type="status" value="NOT_ANNOTATED_CDS"/>
    <property type="molecule type" value="Genomic_DNA"/>
</dbReference>
<evidence type="ECO:0000313" key="16">
    <source>
        <dbReference type="EMBL" id="EEC03372.1"/>
    </source>
</evidence>
<dbReference type="EMBL" id="ABJB010716069">
    <property type="status" value="NOT_ANNOTATED_CDS"/>
    <property type="molecule type" value="Genomic_DNA"/>
</dbReference>
<evidence type="ECO:0000256" key="10">
    <source>
        <dbReference type="ARBA" id="ARBA00022946"/>
    </source>
</evidence>
<evidence type="ECO:0000256" key="1">
    <source>
        <dbReference type="ARBA" id="ARBA00001974"/>
    </source>
</evidence>
<dbReference type="EMBL" id="ABJB010191639">
    <property type="status" value="NOT_ANNOTATED_CDS"/>
    <property type="molecule type" value="Genomic_DNA"/>
</dbReference>
<comment type="cofactor">
    <cofactor evidence="1">
        <name>FAD</name>
        <dbReference type="ChEBI" id="CHEBI:57692"/>
    </cofactor>
</comment>
<dbReference type="OrthoDB" id="17400at2759"/>
<keyword evidence="16" id="KW-0560">Oxidoreductase</keyword>
<dbReference type="InterPro" id="IPR031314">
    <property type="entry name" value="DNK_dom"/>
</dbReference>
<keyword evidence="7" id="KW-0285">Flavoprotein</keyword>
<feature type="domain" description="Deoxynucleoside kinase" evidence="15">
    <location>
        <begin position="150"/>
        <end position="354"/>
    </location>
</feature>